<gene>
    <name evidence="1" type="ORF">KQX54_014254</name>
</gene>
<evidence type="ECO:0000313" key="2">
    <source>
        <dbReference type="Proteomes" id="UP000826195"/>
    </source>
</evidence>
<sequence length="1088" mass="128181">MHIIFSFREYQIKDGTPKLKDIYLIALDESFLVDYAYHASIIEPNKLDSRSQTSLKDDYDYGGIEWENYEETYQNIKQPMRDYLENSTFIYVENLPQKKILIDLVGLRCINKIICLDEFGFKRPQYSPNLSIISLFKRDKRRLSRQESYSAHDILIRMKDWLEKSKLYIATHRDIYVRENLKESPQSVHRIRKYSSSKFNSKYHIYQKIVRKHCKKRITHYRRQHLIFLKMEAILDFNGYFRGKKYKIKEYSLYVIRGQTYDVVSHYLQVSKPPKCWHTISLENRNNYKTYFKRFGIGWKTGTHNEKLITNNFWDALRNVEAVYVINQGKRQLLENYFDKFLPFKFIYLNDLGFDFEPQMTTQCRYHKKKENNNCAGDNTLAMIKWLKKVKINHVEIPGENKNILIDFNGYFLSDTEYIIKEYSLYIFRDKTNEIISKDFQVSKPPVPCYQLDNVAQDNYSTYYDSYGIGWSEGKIVSAFIRNDLQQKLQNSRNIYVRDQTQKELLISYLDQDFNAVCLADVGLNFVPQMKTDCKNHAEPDKNNCAQDNTSKMLKWLFKRNSDDYNLSSEDKNVILDFNGYYFSYDEFVIKEYSLYVVHNKTSDIIYHDSGVSEPLYLCHQIDEVDQKNYSDYYNDYGIDWGTGTRDINFIKRDLQKLLRTSKNIYVQDQFHKNKLNRFLNHDFKAISLEDLDLEFEPVEGINCKNHKHPDKNICANDNAVKMLVLLGEKVLYPISRAKENVVIDFNGFFINDQFVVKEYSLYVIDDETNQIIINLSGVLGLPIIQKDNVDKQSLENIDLYTKNFGIDWNSLGSNYGFDKHNLQTRLNVSNKVFVIDRSKHQLLLNCLENDLSPGFVYLADLGFKFEPKMTTACKNHKERSKNNCANDNVEVMLRWLIDRYQRIGSGSRLKTPEKHIIVDFFGNSMKDNNFAICKLSAIIANKRIPDDVNLYLSIKIPAADNTAQDDRFHKDNEIDGTVLTTDLEQLPMILIDYFKTATHIYVKNLSKQKLLERYIGEDHNIIYLESLGFRSKQAESDKCTPHEENRGICRIDHSKNMLQWFMLNIGGFLSKNDEIEKGHDSQIAINN</sequence>
<name>A0AAV7IQT5_COTGL</name>
<comment type="caution">
    <text evidence="1">The sequence shown here is derived from an EMBL/GenBank/DDBJ whole genome shotgun (WGS) entry which is preliminary data.</text>
</comment>
<dbReference type="EMBL" id="JAHXZJ010001119">
    <property type="protein sequence ID" value="KAH0554976.1"/>
    <property type="molecule type" value="Genomic_DNA"/>
</dbReference>
<keyword evidence="2" id="KW-1185">Reference proteome</keyword>
<proteinExistence type="predicted"/>
<reference evidence="1 2" key="1">
    <citation type="journal article" date="2021" name="J. Hered.">
        <title>A chromosome-level genome assembly of the parasitoid wasp, Cotesia glomerata (Hymenoptera: Braconidae).</title>
        <authorList>
            <person name="Pinto B.J."/>
            <person name="Weis J.J."/>
            <person name="Gamble T."/>
            <person name="Ode P.J."/>
            <person name="Paul R."/>
            <person name="Zaspel J.M."/>
        </authorList>
    </citation>
    <scope>NUCLEOTIDE SEQUENCE [LARGE SCALE GENOMIC DNA]</scope>
    <source>
        <strain evidence="1">CgM1</strain>
    </source>
</reference>
<organism evidence="1 2">
    <name type="scientific">Cotesia glomerata</name>
    <name type="common">Lepidopteran parasitic wasp</name>
    <name type="synonym">Apanteles glomeratus</name>
    <dbReference type="NCBI Taxonomy" id="32391"/>
    <lineage>
        <taxon>Eukaryota</taxon>
        <taxon>Metazoa</taxon>
        <taxon>Ecdysozoa</taxon>
        <taxon>Arthropoda</taxon>
        <taxon>Hexapoda</taxon>
        <taxon>Insecta</taxon>
        <taxon>Pterygota</taxon>
        <taxon>Neoptera</taxon>
        <taxon>Endopterygota</taxon>
        <taxon>Hymenoptera</taxon>
        <taxon>Apocrita</taxon>
        <taxon>Ichneumonoidea</taxon>
        <taxon>Braconidae</taxon>
        <taxon>Microgastrinae</taxon>
        <taxon>Cotesia</taxon>
    </lineage>
</organism>
<accession>A0AAV7IQT5</accession>
<dbReference type="Proteomes" id="UP000826195">
    <property type="component" value="Unassembled WGS sequence"/>
</dbReference>
<evidence type="ECO:0000313" key="1">
    <source>
        <dbReference type="EMBL" id="KAH0554976.1"/>
    </source>
</evidence>
<protein>
    <submittedName>
        <fullName evidence="1">Uncharacterized protein</fullName>
    </submittedName>
</protein>
<dbReference type="AlphaFoldDB" id="A0AAV7IQT5"/>